<keyword evidence="2" id="KW-1133">Transmembrane helix</keyword>
<keyword evidence="2" id="KW-0812">Transmembrane</keyword>
<dbReference type="PANTHER" id="PTHR21666">
    <property type="entry name" value="PEPTIDASE-RELATED"/>
    <property type="match status" value="1"/>
</dbReference>
<dbReference type="EMBL" id="CP106878">
    <property type="protein sequence ID" value="WAA09675.1"/>
    <property type="molecule type" value="Genomic_DNA"/>
</dbReference>
<dbReference type="Pfam" id="PF01551">
    <property type="entry name" value="Peptidase_M23"/>
    <property type="match status" value="1"/>
</dbReference>
<dbReference type="Proteomes" id="UP001164718">
    <property type="component" value="Chromosome"/>
</dbReference>
<evidence type="ECO:0000259" key="3">
    <source>
        <dbReference type="Pfam" id="PF01551"/>
    </source>
</evidence>
<proteinExistence type="predicted"/>
<dbReference type="InterPro" id="IPR011055">
    <property type="entry name" value="Dup_hybrid_motif"/>
</dbReference>
<dbReference type="CDD" id="cd12797">
    <property type="entry name" value="M23_peptidase"/>
    <property type="match status" value="1"/>
</dbReference>
<reference evidence="4" key="1">
    <citation type="submission" date="2022-09" db="EMBL/GenBank/DDBJ databases">
        <title>Complete Genomes of Fervidibacillus albus and Fervidibacillus halotolerans isolated from tidal flat sediments.</title>
        <authorList>
            <person name="Kwon K.K."/>
            <person name="Yang S.-H."/>
            <person name="Park M.J."/>
            <person name="Oh H.-M."/>
        </authorList>
    </citation>
    <scope>NUCLEOTIDE SEQUENCE</scope>
    <source>
        <strain evidence="4">MEBiC13591</strain>
    </source>
</reference>
<evidence type="ECO:0000313" key="5">
    <source>
        <dbReference type="Proteomes" id="UP001164718"/>
    </source>
</evidence>
<feature type="transmembrane region" description="Helical" evidence="2">
    <location>
        <begin position="23"/>
        <end position="43"/>
    </location>
</feature>
<dbReference type="RefSeq" id="WP_275417458.1">
    <property type="nucleotide sequence ID" value="NZ_CP106878.1"/>
</dbReference>
<dbReference type="InterPro" id="IPR016047">
    <property type="entry name" value="M23ase_b-sheet_dom"/>
</dbReference>
<dbReference type="InterPro" id="IPR050570">
    <property type="entry name" value="Cell_wall_metabolism_enzyme"/>
</dbReference>
<keyword evidence="5" id="KW-1185">Reference proteome</keyword>
<feature type="region of interest" description="Disordered" evidence="1">
    <location>
        <begin position="231"/>
        <end position="263"/>
    </location>
</feature>
<dbReference type="Gene3D" id="2.70.70.10">
    <property type="entry name" value="Glucose Permease (Domain IIA)"/>
    <property type="match status" value="1"/>
</dbReference>
<feature type="compositionally biased region" description="Acidic residues" evidence="1">
    <location>
        <begin position="234"/>
        <end position="252"/>
    </location>
</feature>
<evidence type="ECO:0000256" key="1">
    <source>
        <dbReference type="SAM" id="MobiDB-lite"/>
    </source>
</evidence>
<evidence type="ECO:0000256" key="2">
    <source>
        <dbReference type="SAM" id="Phobius"/>
    </source>
</evidence>
<feature type="domain" description="M23ase beta-sheet core" evidence="3">
    <location>
        <begin position="117"/>
        <end position="215"/>
    </location>
</feature>
<evidence type="ECO:0000313" key="4">
    <source>
        <dbReference type="EMBL" id="WAA09675.1"/>
    </source>
</evidence>
<organism evidence="4 5">
    <name type="scientific">Fervidibacillus albus</name>
    <dbReference type="NCBI Taxonomy" id="2980026"/>
    <lineage>
        <taxon>Bacteria</taxon>
        <taxon>Bacillati</taxon>
        <taxon>Bacillota</taxon>
        <taxon>Bacilli</taxon>
        <taxon>Bacillales</taxon>
        <taxon>Bacillaceae</taxon>
        <taxon>Fervidibacillus</taxon>
    </lineage>
</organism>
<sequence>MREEEKKPSSRKIYVKRFFKKRWIYPAVYIAAAAILLTIFLWAQNRTETPDEYGYEPNPDRQMSENDALEVNSAVENFKWPVLDVDAVEVQTPFYDAAATKEEQEAAIIDYGNSYQPNTGIDIVAKTGESFAVVASMSGTVKDVQEDSFLGNVIILDHGNGIQTRYQSVQNIQVSAGDQVSQGQVLAEAGKSLLNEEAGIHAHFEIRKDDIPVNPLNYFEKSLATLEKAKIDSSDVDGNEEADEAEEQEQNIDSDQANDAIEN</sequence>
<dbReference type="SUPFAM" id="SSF51261">
    <property type="entry name" value="Duplicated hybrid motif"/>
    <property type="match status" value="1"/>
</dbReference>
<dbReference type="GO" id="GO:0004222">
    <property type="term" value="F:metalloendopeptidase activity"/>
    <property type="evidence" value="ECO:0007669"/>
    <property type="project" value="TreeGrafter"/>
</dbReference>
<protein>
    <submittedName>
        <fullName evidence="4">M23 family metallopeptidase</fullName>
    </submittedName>
</protein>
<accession>A0A9E8RUK6</accession>
<dbReference type="AlphaFoldDB" id="A0A9E8RUK6"/>
<dbReference type="PANTHER" id="PTHR21666:SF291">
    <property type="entry name" value="STAGE II SPORULATION PROTEIN Q"/>
    <property type="match status" value="1"/>
</dbReference>
<gene>
    <name evidence="4" type="ORF">OE104_14340</name>
</gene>
<dbReference type="KEGG" id="faf:OE104_14340"/>
<keyword evidence="2" id="KW-0472">Membrane</keyword>
<name>A0A9E8RUK6_9BACI</name>